<accession>A0A316ED51</accession>
<organism evidence="2 3">
    <name type="scientific">Arcicella aurantiaca</name>
    <dbReference type="NCBI Taxonomy" id="591202"/>
    <lineage>
        <taxon>Bacteria</taxon>
        <taxon>Pseudomonadati</taxon>
        <taxon>Bacteroidota</taxon>
        <taxon>Cytophagia</taxon>
        <taxon>Cytophagales</taxon>
        <taxon>Flectobacillaceae</taxon>
        <taxon>Arcicella</taxon>
    </lineage>
</organism>
<proteinExistence type="predicted"/>
<feature type="region of interest" description="Disordered" evidence="1">
    <location>
        <begin position="1"/>
        <end position="23"/>
    </location>
</feature>
<dbReference type="AlphaFoldDB" id="A0A316ED51"/>
<evidence type="ECO:0000256" key="1">
    <source>
        <dbReference type="SAM" id="MobiDB-lite"/>
    </source>
</evidence>
<evidence type="ECO:0000313" key="3">
    <source>
        <dbReference type="Proteomes" id="UP000245489"/>
    </source>
</evidence>
<reference evidence="2 3" key="1">
    <citation type="submission" date="2018-05" db="EMBL/GenBank/DDBJ databases">
        <title>Genomic Encyclopedia of Archaeal and Bacterial Type Strains, Phase II (KMG-II): from individual species to whole genera.</title>
        <authorList>
            <person name="Goeker M."/>
        </authorList>
    </citation>
    <scope>NUCLEOTIDE SEQUENCE [LARGE SCALE GENOMIC DNA]</scope>
    <source>
        <strain evidence="2 3">DSM 22214</strain>
    </source>
</reference>
<keyword evidence="3" id="KW-1185">Reference proteome</keyword>
<name>A0A316ED51_9BACT</name>
<comment type="caution">
    <text evidence="2">The sequence shown here is derived from an EMBL/GenBank/DDBJ whole genome shotgun (WGS) entry which is preliminary data.</text>
</comment>
<dbReference type="OrthoDB" id="964655at2"/>
<dbReference type="EMBL" id="QGGO01000005">
    <property type="protein sequence ID" value="PWK27949.1"/>
    <property type="molecule type" value="Genomic_DNA"/>
</dbReference>
<gene>
    <name evidence="2" type="ORF">LV89_01356</name>
</gene>
<dbReference type="Proteomes" id="UP000245489">
    <property type="component" value="Unassembled WGS sequence"/>
</dbReference>
<evidence type="ECO:0000313" key="2">
    <source>
        <dbReference type="EMBL" id="PWK27949.1"/>
    </source>
</evidence>
<sequence length="67" mass="7995">MVKEIKYRTGKMTKPTSQMSPAELKKWQEQSKKDIRNYLFSINQPLVYYLEGIPVAEYKDGRIEKLR</sequence>
<dbReference type="RefSeq" id="WP_109742111.1">
    <property type="nucleotide sequence ID" value="NZ_QGGO01000005.1"/>
</dbReference>
<protein>
    <submittedName>
        <fullName evidence="2">Uncharacterized protein</fullName>
    </submittedName>
</protein>